<dbReference type="EMBL" id="ACCG02000010">
    <property type="protein sequence ID" value="EFE88885.1"/>
    <property type="molecule type" value="Genomic_DNA"/>
</dbReference>
<evidence type="ECO:0000313" key="2">
    <source>
        <dbReference type="EMBL" id="EFE88885.1"/>
    </source>
</evidence>
<feature type="region of interest" description="Disordered" evidence="1">
    <location>
        <begin position="14"/>
        <end position="38"/>
    </location>
</feature>
<accession>D4BQ28</accession>
<protein>
    <submittedName>
        <fullName evidence="2">Uncharacterized protein</fullName>
    </submittedName>
</protein>
<name>D4BQ28_BIFBR</name>
<evidence type="ECO:0000313" key="3">
    <source>
        <dbReference type="Proteomes" id="UP000003191"/>
    </source>
</evidence>
<dbReference type="Proteomes" id="UP000003191">
    <property type="component" value="Unassembled WGS sequence"/>
</dbReference>
<sequence>MLQKHVQLTNFPINQSVSAGGSNASVGNNESANMQNPYLMRGHLPRCATRRSYRLQR</sequence>
<feature type="compositionally biased region" description="Low complexity" evidence="1">
    <location>
        <begin position="14"/>
        <end position="33"/>
    </location>
</feature>
<reference evidence="2 3" key="1">
    <citation type="submission" date="2010-02" db="EMBL/GenBank/DDBJ databases">
        <authorList>
            <person name="Weinstock G."/>
            <person name="Sodergren E."/>
            <person name="Clifton S."/>
            <person name="Fulton L."/>
            <person name="Fulton B."/>
            <person name="Courtney L."/>
            <person name="Fronick C."/>
            <person name="Harrison M."/>
            <person name="Strong C."/>
            <person name="Farmer C."/>
            <person name="Delahaunty K."/>
            <person name="Markovic C."/>
            <person name="Hall O."/>
            <person name="Minx P."/>
            <person name="Tomlinson C."/>
            <person name="Mitreva M."/>
            <person name="Nelson J."/>
            <person name="Hou S."/>
            <person name="Wollam A."/>
            <person name="Pepin K.H."/>
            <person name="Johnson M."/>
            <person name="Bhonagiri V."/>
            <person name="Zhang X."/>
            <person name="Suruliraj S."/>
            <person name="Warren W."/>
            <person name="Chinwalla A."/>
            <person name="Mardis E.R."/>
            <person name="Wilson R.K."/>
        </authorList>
    </citation>
    <scope>NUCLEOTIDE SEQUENCE [LARGE SCALE GENOMIC DNA]</scope>
    <source>
        <strain evidence="2 3">DSM 20213</strain>
    </source>
</reference>
<organism evidence="2 3">
    <name type="scientific">Bifidobacterium breve DSM 20213 = JCM 1192</name>
    <dbReference type="NCBI Taxonomy" id="518634"/>
    <lineage>
        <taxon>Bacteria</taxon>
        <taxon>Bacillati</taxon>
        <taxon>Actinomycetota</taxon>
        <taxon>Actinomycetes</taxon>
        <taxon>Bifidobacteriales</taxon>
        <taxon>Bifidobacteriaceae</taxon>
        <taxon>Bifidobacterium</taxon>
    </lineage>
</organism>
<comment type="caution">
    <text evidence="2">The sequence shown here is derived from an EMBL/GenBank/DDBJ whole genome shotgun (WGS) entry which is preliminary data.</text>
</comment>
<dbReference type="HOGENOM" id="CLU_2987451_0_0_11"/>
<evidence type="ECO:0000256" key="1">
    <source>
        <dbReference type="SAM" id="MobiDB-lite"/>
    </source>
</evidence>
<keyword evidence="3" id="KW-1185">Reference proteome</keyword>
<dbReference type="AlphaFoldDB" id="D4BQ28"/>
<proteinExistence type="predicted"/>
<gene>
    <name evidence="2" type="ORF">BIFBRE_04182</name>
</gene>